<sequence>MASEWRPVRIEEIAEKIAMGPFGSNIKVETFVDEGIPVISGAHLHGTRVEDGDFNFVTPEHAEKLRNSNVYRGDVIFTHAGNIGQVAYVPNNSRYERYVISQRQFYLRCDQAKADPAFITYFFHSPEGRHKLLANASQVGVPSISRPSSNLKEIEVALPSLAEQRAIVDLLGLIEDRIGNLRQTNATLEAIAQALFKSWFVDFDPVLAKAEGREPEGMDAATAALFPSEFEDSELGPIPRAWGWATLGVLCESRGGFIQTGPFGSQLHASDYVEVGVPVVMPQDLSGRRVIEDRIARIAAEDADRLERHKLRAGDIVFSRRGDVGRHAAISEREAGWLCGTGCLLVRPGSSESVSAFFSAALARPEATEWLVRHAVGATMPNLNTRILSNLPMIQSPPEIMSAFESICGPLESRVSANLEQAAQLSALRDALLPRLISGKLRLPEAATVLEELTESNGFAEPAGVA</sequence>
<evidence type="ECO:0000313" key="6">
    <source>
        <dbReference type="Proteomes" id="UP001596036"/>
    </source>
</evidence>
<dbReference type="PANTHER" id="PTHR30408">
    <property type="entry name" value="TYPE-1 RESTRICTION ENZYME ECOKI SPECIFICITY PROTEIN"/>
    <property type="match status" value="1"/>
</dbReference>
<dbReference type="InterPro" id="IPR052021">
    <property type="entry name" value="Type-I_RS_S_subunit"/>
</dbReference>
<keyword evidence="3" id="KW-0238">DNA-binding</keyword>
<protein>
    <submittedName>
        <fullName evidence="5">Restriction endonuclease subunit S</fullName>
        <ecNumber evidence="5">3.1.21.-</ecNumber>
    </submittedName>
</protein>
<evidence type="ECO:0000259" key="4">
    <source>
        <dbReference type="Pfam" id="PF01420"/>
    </source>
</evidence>
<dbReference type="InterPro" id="IPR000055">
    <property type="entry name" value="Restrct_endonuc_typeI_TRD"/>
</dbReference>
<dbReference type="GO" id="GO:0004519">
    <property type="term" value="F:endonuclease activity"/>
    <property type="evidence" value="ECO:0007669"/>
    <property type="project" value="UniProtKB-KW"/>
</dbReference>
<keyword evidence="5" id="KW-0540">Nuclease</keyword>
<dbReference type="CDD" id="cd16961">
    <property type="entry name" value="RMtype1_S_TRD-CR_like"/>
    <property type="match status" value="1"/>
</dbReference>
<evidence type="ECO:0000256" key="3">
    <source>
        <dbReference type="ARBA" id="ARBA00023125"/>
    </source>
</evidence>
<accession>A0ABW0SQ48</accession>
<organism evidence="5 6">
    <name type="scientific">Lysobacter yangpyeongensis</name>
    <dbReference type="NCBI Taxonomy" id="346182"/>
    <lineage>
        <taxon>Bacteria</taxon>
        <taxon>Pseudomonadati</taxon>
        <taxon>Pseudomonadota</taxon>
        <taxon>Gammaproteobacteria</taxon>
        <taxon>Lysobacterales</taxon>
        <taxon>Lysobacteraceae</taxon>
        <taxon>Lysobacter</taxon>
    </lineage>
</organism>
<dbReference type="EC" id="3.1.21.-" evidence="5"/>
<dbReference type="Gene3D" id="3.90.220.20">
    <property type="entry name" value="DNA methylase specificity domains"/>
    <property type="match status" value="2"/>
</dbReference>
<reference evidence="6" key="1">
    <citation type="journal article" date="2019" name="Int. J. Syst. Evol. Microbiol.">
        <title>The Global Catalogue of Microorganisms (GCM) 10K type strain sequencing project: providing services to taxonomists for standard genome sequencing and annotation.</title>
        <authorList>
            <consortium name="The Broad Institute Genomics Platform"/>
            <consortium name="The Broad Institute Genome Sequencing Center for Infectious Disease"/>
            <person name="Wu L."/>
            <person name="Ma J."/>
        </authorList>
    </citation>
    <scope>NUCLEOTIDE SEQUENCE [LARGE SCALE GENOMIC DNA]</scope>
    <source>
        <strain evidence="6">KACC 11407</strain>
    </source>
</reference>
<name>A0ABW0SQ48_9GAMM</name>
<proteinExistence type="inferred from homology"/>
<dbReference type="Proteomes" id="UP001596036">
    <property type="component" value="Unassembled WGS sequence"/>
</dbReference>
<dbReference type="RefSeq" id="WP_386755688.1">
    <property type="nucleotide sequence ID" value="NZ_JBHSNM010000005.1"/>
</dbReference>
<evidence type="ECO:0000256" key="2">
    <source>
        <dbReference type="ARBA" id="ARBA00022747"/>
    </source>
</evidence>
<keyword evidence="5" id="KW-0378">Hydrolase</keyword>
<comment type="similarity">
    <text evidence="1">Belongs to the type-I restriction system S methylase family.</text>
</comment>
<keyword evidence="5" id="KW-0255">Endonuclease</keyword>
<dbReference type="Pfam" id="PF01420">
    <property type="entry name" value="Methylase_S"/>
    <property type="match status" value="1"/>
</dbReference>
<gene>
    <name evidence="5" type="ORF">ACFPN1_13720</name>
</gene>
<feature type="domain" description="Type I restriction modification DNA specificity" evidence="4">
    <location>
        <begin position="3"/>
        <end position="189"/>
    </location>
</feature>
<dbReference type="InterPro" id="IPR044946">
    <property type="entry name" value="Restrct_endonuc_typeI_TRD_sf"/>
</dbReference>
<dbReference type="EMBL" id="JBHSNM010000005">
    <property type="protein sequence ID" value="MFC5571119.1"/>
    <property type="molecule type" value="Genomic_DNA"/>
</dbReference>
<evidence type="ECO:0000256" key="1">
    <source>
        <dbReference type="ARBA" id="ARBA00010923"/>
    </source>
</evidence>
<evidence type="ECO:0000313" key="5">
    <source>
        <dbReference type="EMBL" id="MFC5571119.1"/>
    </source>
</evidence>
<keyword evidence="6" id="KW-1185">Reference proteome</keyword>
<dbReference type="SUPFAM" id="SSF116734">
    <property type="entry name" value="DNA methylase specificity domain"/>
    <property type="match status" value="2"/>
</dbReference>
<dbReference type="GO" id="GO:0016787">
    <property type="term" value="F:hydrolase activity"/>
    <property type="evidence" value="ECO:0007669"/>
    <property type="project" value="UniProtKB-KW"/>
</dbReference>
<dbReference type="PANTHER" id="PTHR30408:SF13">
    <property type="entry name" value="TYPE I RESTRICTION ENZYME HINDI SPECIFICITY SUBUNIT"/>
    <property type="match status" value="1"/>
</dbReference>
<comment type="caution">
    <text evidence="5">The sequence shown here is derived from an EMBL/GenBank/DDBJ whole genome shotgun (WGS) entry which is preliminary data.</text>
</comment>
<keyword evidence="2" id="KW-0680">Restriction system</keyword>